<dbReference type="PANTHER" id="PTHR28055:SF1">
    <property type="entry name" value="ALTERED INHERITANCE OF MITOCHONDRIA PROTEIN 41, MITOCHONDRIAL"/>
    <property type="match status" value="1"/>
</dbReference>
<accession>A0A4D9D8I1</accession>
<feature type="signal peptide" evidence="1">
    <location>
        <begin position="1"/>
        <end position="25"/>
    </location>
</feature>
<proteinExistence type="predicted"/>
<evidence type="ECO:0008006" key="4">
    <source>
        <dbReference type="Google" id="ProtNLM"/>
    </source>
</evidence>
<evidence type="ECO:0000256" key="1">
    <source>
        <dbReference type="SAM" id="SignalP"/>
    </source>
</evidence>
<dbReference type="EMBL" id="SDOX01000002">
    <property type="protein sequence ID" value="TFJ88001.1"/>
    <property type="molecule type" value="Genomic_DNA"/>
</dbReference>
<dbReference type="OrthoDB" id="538640at2759"/>
<evidence type="ECO:0000313" key="2">
    <source>
        <dbReference type="EMBL" id="TFJ88001.1"/>
    </source>
</evidence>
<dbReference type="PROSITE" id="PS51257">
    <property type="entry name" value="PROKAR_LIPOPROTEIN"/>
    <property type="match status" value="1"/>
</dbReference>
<dbReference type="Gene3D" id="1.10.1510.10">
    <property type="entry name" value="Uncharacterised protein YqeY/AIM41 PF09424, N-terminal domain"/>
    <property type="match status" value="1"/>
</dbReference>
<dbReference type="Gene3D" id="1.10.10.410">
    <property type="match status" value="1"/>
</dbReference>
<dbReference type="AlphaFoldDB" id="A0A4D9D8I1"/>
<dbReference type="InterPro" id="IPR023168">
    <property type="entry name" value="GatB_Yqey_C_2"/>
</dbReference>
<protein>
    <recommendedName>
        <fullName evidence="4">Asn/Gln amidotransferase domain-containing protein</fullName>
    </recommendedName>
</protein>
<dbReference type="PANTHER" id="PTHR28055">
    <property type="entry name" value="ALTERED INHERITANCE OF MITOCHONDRIA PROTEIN 41, MITOCHONDRIAL"/>
    <property type="match status" value="1"/>
</dbReference>
<dbReference type="Pfam" id="PF09424">
    <property type="entry name" value="YqeY"/>
    <property type="match status" value="1"/>
</dbReference>
<gene>
    <name evidence="2" type="ORF">NSK_000355</name>
</gene>
<organism evidence="2 3">
    <name type="scientific">Nannochloropsis salina CCMP1776</name>
    <dbReference type="NCBI Taxonomy" id="1027361"/>
    <lineage>
        <taxon>Eukaryota</taxon>
        <taxon>Sar</taxon>
        <taxon>Stramenopiles</taxon>
        <taxon>Ochrophyta</taxon>
        <taxon>Eustigmatophyceae</taxon>
        <taxon>Eustigmatales</taxon>
        <taxon>Monodopsidaceae</taxon>
        <taxon>Microchloropsis</taxon>
        <taxon>Microchloropsis salina</taxon>
    </lineage>
</organism>
<feature type="chain" id="PRO_5020030035" description="Asn/Gln amidotransferase domain-containing protein" evidence="1">
    <location>
        <begin position="26"/>
        <end position="195"/>
    </location>
</feature>
<dbReference type="InterPro" id="IPR003789">
    <property type="entry name" value="Asn/Gln_tRNA_amidoTrase-B-like"/>
</dbReference>
<comment type="caution">
    <text evidence="2">The sequence shown here is derived from an EMBL/GenBank/DDBJ whole genome shotgun (WGS) entry which is preliminary data.</text>
</comment>
<dbReference type="GO" id="GO:0016884">
    <property type="term" value="F:carbon-nitrogen ligase activity, with glutamine as amido-N-donor"/>
    <property type="evidence" value="ECO:0007669"/>
    <property type="project" value="InterPro"/>
</dbReference>
<dbReference type="InterPro" id="IPR042184">
    <property type="entry name" value="YqeY/Aim41_N"/>
</dbReference>
<keyword evidence="3" id="KW-1185">Reference proteome</keyword>
<reference evidence="2 3" key="1">
    <citation type="submission" date="2019-01" db="EMBL/GenBank/DDBJ databases">
        <title>Nuclear Genome Assembly of the Microalgal Biofuel strain Nannochloropsis salina CCMP1776.</title>
        <authorList>
            <person name="Hovde B."/>
        </authorList>
    </citation>
    <scope>NUCLEOTIDE SEQUENCE [LARGE SCALE GENOMIC DNA]</scope>
    <source>
        <strain evidence="2 3">CCMP1776</strain>
    </source>
</reference>
<sequence length="195" mass="21496">MHSPMQKSWLSIALVLACMTTPSAFLLAPPTTHLVKHYQGSTRLSASIYEDVNTAVKQAMKDKDKEKLSALRNIKSALGNALKEEGAAETLPDEKAILILTKLRKQRQESIEMFIKGNRDDMVQAEKAELAILETYLPQLADEATTREWVSAAIQETGASAKNDMGKVMGVMMKRYKGKTDNKLVSKLVGEMLGA</sequence>
<dbReference type="Proteomes" id="UP000355283">
    <property type="component" value="Unassembled WGS sequence"/>
</dbReference>
<keyword evidence="1" id="KW-0732">Signal</keyword>
<dbReference type="InterPro" id="IPR019004">
    <property type="entry name" value="YqeY/Aim41"/>
</dbReference>
<dbReference type="SUPFAM" id="SSF89095">
    <property type="entry name" value="GatB/YqeY motif"/>
    <property type="match status" value="1"/>
</dbReference>
<name>A0A4D9D8I1_9STRA</name>
<evidence type="ECO:0000313" key="3">
    <source>
        <dbReference type="Proteomes" id="UP000355283"/>
    </source>
</evidence>